<evidence type="ECO:0000313" key="5">
    <source>
        <dbReference type="Proteomes" id="UP000754495"/>
    </source>
</evidence>
<evidence type="ECO:0000256" key="1">
    <source>
        <dbReference type="SAM" id="Coils"/>
    </source>
</evidence>
<dbReference type="Proteomes" id="UP000754495">
    <property type="component" value="Unassembled WGS sequence"/>
</dbReference>
<accession>A0ABX0SZU2</accession>
<keyword evidence="4" id="KW-0238">DNA-binding</keyword>
<feature type="domain" description="Transcription regulator PadR N-terminal" evidence="3">
    <location>
        <begin position="13"/>
        <end position="88"/>
    </location>
</feature>
<keyword evidence="5" id="KW-1185">Reference proteome</keyword>
<feature type="region of interest" description="Disordered" evidence="2">
    <location>
        <begin position="183"/>
        <end position="212"/>
    </location>
</feature>
<dbReference type="InterPro" id="IPR005149">
    <property type="entry name" value="Tscrpt_reg_PadR_N"/>
</dbReference>
<dbReference type="Pfam" id="PF03551">
    <property type="entry name" value="PadR"/>
    <property type="match status" value="1"/>
</dbReference>
<dbReference type="InterPro" id="IPR036388">
    <property type="entry name" value="WH-like_DNA-bd_sf"/>
</dbReference>
<dbReference type="PANTHER" id="PTHR43252">
    <property type="entry name" value="TRANSCRIPTIONAL REGULATOR YQJI"/>
    <property type="match status" value="1"/>
</dbReference>
<dbReference type="SUPFAM" id="SSF46785">
    <property type="entry name" value="Winged helix' DNA-binding domain"/>
    <property type="match status" value="1"/>
</dbReference>
<comment type="caution">
    <text evidence="4">The sequence shown here is derived from an EMBL/GenBank/DDBJ whole genome shotgun (WGS) entry which is preliminary data.</text>
</comment>
<dbReference type="GO" id="GO:0003677">
    <property type="term" value="F:DNA binding"/>
    <property type="evidence" value="ECO:0007669"/>
    <property type="project" value="UniProtKB-KW"/>
</dbReference>
<evidence type="ECO:0000256" key="2">
    <source>
        <dbReference type="SAM" id="MobiDB-lite"/>
    </source>
</evidence>
<feature type="coiled-coil region" evidence="1">
    <location>
        <begin position="121"/>
        <end position="148"/>
    </location>
</feature>
<evidence type="ECO:0000259" key="3">
    <source>
        <dbReference type="Pfam" id="PF03551"/>
    </source>
</evidence>
<dbReference type="InterPro" id="IPR036390">
    <property type="entry name" value="WH_DNA-bd_sf"/>
</dbReference>
<dbReference type="EMBL" id="JAANOU010000001">
    <property type="protein sequence ID" value="NIH82497.1"/>
    <property type="molecule type" value="Genomic_DNA"/>
</dbReference>
<dbReference type="PANTHER" id="PTHR43252:SF7">
    <property type="entry name" value="TRANSCRIPTIONAL REGULATOR YQJI"/>
    <property type="match status" value="1"/>
</dbReference>
<protein>
    <submittedName>
        <fullName evidence="4">DNA-binding PadR family transcriptional regulator</fullName>
    </submittedName>
</protein>
<name>A0ABX0SZU2_9PSEU</name>
<dbReference type="RefSeq" id="WP_167119757.1">
    <property type="nucleotide sequence ID" value="NZ_JAANOU010000001.1"/>
</dbReference>
<evidence type="ECO:0000313" key="4">
    <source>
        <dbReference type="EMBL" id="NIH82497.1"/>
    </source>
</evidence>
<dbReference type="Gene3D" id="1.10.10.10">
    <property type="entry name" value="Winged helix-like DNA-binding domain superfamily/Winged helix DNA-binding domain"/>
    <property type="match status" value="1"/>
</dbReference>
<gene>
    <name evidence="4" type="ORF">FHX46_005027</name>
</gene>
<feature type="compositionally biased region" description="Basic and acidic residues" evidence="2">
    <location>
        <begin position="203"/>
        <end position="212"/>
    </location>
</feature>
<keyword evidence="1" id="KW-0175">Coiled coil</keyword>
<reference evidence="4 5" key="1">
    <citation type="submission" date="2020-03" db="EMBL/GenBank/DDBJ databases">
        <title>Sequencing the genomes of 1000 actinobacteria strains.</title>
        <authorList>
            <person name="Klenk H.-P."/>
        </authorList>
    </citation>
    <scope>NUCLEOTIDE SEQUENCE [LARGE SCALE GENOMIC DNA]</scope>
    <source>
        <strain evidence="4 5">DSM 45668</strain>
    </source>
</reference>
<organism evidence="4 5">
    <name type="scientific">Amycolatopsis viridis</name>
    <dbReference type="NCBI Taxonomy" id="185678"/>
    <lineage>
        <taxon>Bacteria</taxon>
        <taxon>Bacillati</taxon>
        <taxon>Actinomycetota</taxon>
        <taxon>Actinomycetes</taxon>
        <taxon>Pseudonocardiales</taxon>
        <taxon>Pseudonocardiaceae</taxon>
        <taxon>Amycolatopsis</taxon>
    </lineage>
</organism>
<sequence>MSSVKLTPLALAILELLHERPMHPYEMTQLMRDRHITNRVPVKPGSLYHTVDRLLTAGHIAIVETQREGRRPERTVYALTEEGRDAFTDRAQVMLGTVAEEYPQYVSGLSTMDDLGRDVSLEQLRLRVMRLEGKVAEHEAILRRLETEGVPRIHWVDWCYTTARLRFELDWTRELIQDITTGRLPFSDEHPQPDLSLVPTESTEDRPDDRAS</sequence>
<proteinExistence type="predicted"/>